<dbReference type="PANTHER" id="PTHR31928:SF12">
    <property type="entry name" value="DUF3741 DOMAIN-CONTAINING PROTEIN"/>
    <property type="match status" value="1"/>
</dbReference>
<dbReference type="PANTHER" id="PTHR31928">
    <property type="entry name" value="EXPRESSED PROTEIN"/>
    <property type="match status" value="1"/>
</dbReference>
<feature type="compositionally biased region" description="Polar residues" evidence="1">
    <location>
        <begin position="254"/>
        <end position="263"/>
    </location>
</feature>
<dbReference type="STRING" id="93759.A0A1R3GZ75"/>
<gene>
    <name evidence="4" type="ORF">COLO4_32522</name>
</gene>
<evidence type="ECO:0000256" key="1">
    <source>
        <dbReference type="SAM" id="MobiDB-lite"/>
    </source>
</evidence>
<reference evidence="5" key="1">
    <citation type="submission" date="2013-09" db="EMBL/GenBank/DDBJ databases">
        <title>Corchorus olitorius genome sequencing.</title>
        <authorList>
            <person name="Alam M."/>
            <person name="Haque M.S."/>
            <person name="Islam M.S."/>
            <person name="Emdad E.M."/>
            <person name="Islam M.M."/>
            <person name="Ahmed B."/>
            <person name="Halim A."/>
            <person name="Hossen Q.M.M."/>
            <person name="Hossain M.Z."/>
            <person name="Ahmed R."/>
            <person name="Khan M.M."/>
            <person name="Islam R."/>
            <person name="Rashid M.M."/>
            <person name="Khan S.A."/>
            <person name="Rahman M.S."/>
            <person name="Alam M."/>
            <person name="Yahiya A.S."/>
            <person name="Khan M.S."/>
            <person name="Azam M.S."/>
            <person name="Haque T."/>
            <person name="Lashkar M.Z.H."/>
            <person name="Akhand A.I."/>
            <person name="Morshed G."/>
            <person name="Roy S."/>
            <person name="Uddin K.S."/>
            <person name="Rabeya T."/>
            <person name="Hossain A.S."/>
            <person name="Chowdhury A."/>
            <person name="Snigdha A.R."/>
            <person name="Mortoza M.S."/>
            <person name="Matin S.A."/>
            <person name="Hoque S.M.E."/>
            <person name="Islam M.K."/>
            <person name="Roy D.K."/>
            <person name="Haider R."/>
            <person name="Moosa M.M."/>
            <person name="Elias S.M."/>
            <person name="Hasan A.M."/>
            <person name="Jahan S."/>
            <person name="Shafiuddin M."/>
            <person name="Mahmood N."/>
            <person name="Shommy N.S."/>
        </authorList>
    </citation>
    <scope>NUCLEOTIDE SEQUENCE [LARGE SCALE GENOMIC DNA]</scope>
    <source>
        <strain evidence="5">cv. O-4</strain>
    </source>
</reference>
<dbReference type="InterPro" id="IPR049172">
    <property type="entry name" value="DUF6857_pln"/>
</dbReference>
<comment type="caution">
    <text evidence="4">The sequence shown here is derived from an EMBL/GenBank/DDBJ whole genome shotgun (WGS) entry which is preliminary data.</text>
</comment>
<feature type="domain" description="DUF936" evidence="2">
    <location>
        <begin position="16"/>
        <end position="111"/>
    </location>
</feature>
<dbReference type="Proteomes" id="UP000187203">
    <property type="component" value="Unassembled WGS sequence"/>
</dbReference>
<dbReference type="OrthoDB" id="773154at2759"/>
<sequence>MGIEEKTVIADSDDDDCKKPALLQIRSIIPVLEEGDLWPKQGFFMEVADSTHAIYVSLSQEEDEMVLCNKLQLGQLIYVEKLEVAYPLPILKGINPIPGRQPCDGNPKDLVGIDIMEKICGKSKSLMQDRNRTGLKGKGRARSISPCKAPSGFDRRRASIGGLNCGIRARCVEKDGAVRSYSKKNRSFNDGLTVTPSRSSESKFMTRNRCGIARTRSWKIADSVIVKHEINNPFRHGPLNSCVSPVCSPRYNANYSIDGNSNTKTRKKESISQSPKPIRSSAERSRNSSLTKRTKEPLSEAAAGQCALTNNKNLAETRVLWDLLPSSLAKLGKEVVRQRDAALLSAVEALQEAAASERLLRCLSSFSELRLAKEGDHYPSINNFFQLQDYMAHCKEIVQSLTNISPLIRRDDKLNSPISIKEEVKLAVDRKKNATSWVKAAVASDLSPFSACDTKNVSPEVNNEVKTRKKPFQVTKLKGTCTPRKQRNMAMGDFCEKENLPDWVKGSSLTAAGKLANSLQEECKAWFLEYIENYLDEFSKKCVSNVPDSQVAESMCQIKRLNDCLEMMEQKEGSSENYRPESCEAYGRVKKKIYEVVLKHVERTTMVWENRNASTSEGGNTP</sequence>
<dbReference type="EMBL" id="AWUE01021126">
    <property type="protein sequence ID" value="OMO63383.1"/>
    <property type="molecule type" value="Genomic_DNA"/>
</dbReference>
<evidence type="ECO:0000259" key="2">
    <source>
        <dbReference type="Pfam" id="PF06075"/>
    </source>
</evidence>
<dbReference type="Pfam" id="PF21647">
    <property type="entry name" value="DUF6857"/>
    <property type="match status" value="1"/>
</dbReference>
<evidence type="ECO:0000313" key="4">
    <source>
        <dbReference type="EMBL" id="OMO63383.1"/>
    </source>
</evidence>
<evidence type="ECO:0000313" key="5">
    <source>
        <dbReference type="Proteomes" id="UP000187203"/>
    </source>
</evidence>
<evidence type="ECO:0000259" key="3">
    <source>
        <dbReference type="Pfam" id="PF21647"/>
    </source>
</evidence>
<accession>A0A1R3GZ75</accession>
<keyword evidence="5" id="KW-1185">Reference proteome</keyword>
<name>A0A1R3GZ75_9ROSI</name>
<dbReference type="InterPro" id="IPR010341">
    <property type="entry name" value="DUF936_pln"/>
</dbReference>
<organism evidence="4 5">
    <name type="scientific">Corchorus olitorius</name>
    <dbReference type="NCBI Taxonomy" id="93759"/>
    <lineage>
        <taxon>Eukaryota</taxon>
        <taxon>Viridiplantae</taxon>
        <taxon>Streptophyta</taxon>
        <taxon>Embryophyta</taxon>
        <taxon>Tracheophyta</taxon>
        <taxon>Spermatophyta</taxon>
        <taxon>Magnoliopsida</taxon>
        <taxon>eudicotyledons</taxon>
        <taxon>Gunneridae</taxon>
        <taxon>Pentapetalae</taxon>
        <taxon>rosids</taxon>
        <taxon>malvids</taxon>
        <taxon>Malvales</taxon>
        <taxon>Malvaceae</taxon>
        <taxon>Grewioideae</taxon>
        <taxon>Apeibeae</taxon>
        <taxon>Corchorus</taxon>
    </lineage>
</organism>
<dbReference type="InterPro" id="IPR048297">
    <property type="entry name" value="DUF936_dom_pln"/>
</dbReference>
<protein>
    <submittedName>
        <fullName evidence="4">Uncharacterized protein</fullName>
    </submittedName>
</protein>
<proteinExistence type="predicted"/>
<feature type="region of interest" description="Disordered" evidence="1">
    <location>
        <begin position="254"/>
        <end position="302"/>
    </location>
</feature>
<dbReference type="AlphaFoldDB" id="A0A1R3GZ75"/>
<feature type="domain" description="DUF6857" evidence="3">
    <location>
        <begin position="309"/>
        <end position="606"/>
    </location>
</feature>
<dbReference type="Pfam" id="PF06075">
    <property type="entry name" value="DUF936"/>
    <property type="match status" value="1"/>
</dbReference>